<name>A0A1M6MM46_9BACL</name>
<evidence type="ECO:0000259" key="1">
    <source>
        <dbReference type="Pfam" id="PF02486"/>
    </source>
</evidence>
<protein>
    <submittedName>
        <fullName evidence="3">Phage replication initiation protein</fullName>
    </submittedName>
</protein>
<dbReference type="InterPro" id="IPR003491">
    <property type="entry name" value="REP-like_C"/>
</dbReference>
<proteinExistence type="predicted"/>
<feature type="domain" description="Rolling Circle replication initiation protein N-terminal" evidence="2">
    <location>
        <begin position="24"/>
        <end position="115"/>
    </location>
</feature>
<dbReference type="Pfam" id="PF18106">
    <property type="entry name" value="Rol_Rep_N"/>
    <property type="match status" value="1"/>
</dbReference>
<dbReference type="InterPro" id="IPR040819">
    <property type="entry name" value="Rol_Rep_N"/>
</dbReference>
<reference evidence="4" key="1">
    <citation type="submission" date="2016-11" db="EMBL/GenBank/DDBJ databases">
        <authorList>
            <person name="Varghese N."/>
            <person name="Submissions S."/>
        </authorList>
    </citation>
    <scope>NUCLEOTIDE SEQUENCE [LARGE SCALE GENOMIC DNA]</scope>
    <source>
        <strain evidence="4">USBA-503</strain>
    </source>
</reference>
<accession>A0A1M6MM46</accession>
<evidence type="ECO:0000313" key="3">
    <source>
        <dbReference type="EMBL" id="SHJ84363.1"/>
    </source>
</evidence>
<dbReference type="OrthoDB" id="2067664at2"/>
<dbReference type="RefSeq" id="WP_072873179.1">
    <property type="nucleotide sequence ID" value="NZ_FRAF01000004.1"/>
</dbReference>
<evidence type="ECO:0000259" key="2">
    <source>
        <dbReference type="Pfam" id="PF18106"/>
    </source>
</evidence>
<keyword evidence="4" id="KW-1185">Reference proteome</keyword>
<organism evidence="3 4">
    <name type="scientific">Alicyclobacillus tolerans</name>
    <dbReference type="NCBI Taxonomy" id="90970"/>
    <lineage>
        <taxon>Bacteria</taxon>
        <taxon>Bacillati</taxon>
        <taxon>Bacillota</taxon>
        <taxon>Bacilli</taxon>
        <taxon>Bacillales</taxon>
        <taxon>Alicyclobacillaceae</taxon>
        <taxon>Alicyclobacillus</taxon>
    </lineage>
</organism>
<feature type="domain" description="Replication initiation protein-like C-terminal" evidence="1">
    <location>
        <begin position="122"/>
        <end position="302"/>
    </location>
</feature>
<dbReference type="Pfam" id="PF02486">
    <property type="entry name" value="Rep_trans"/>
    <property type="match status" value="1"/>
</dbReference>
<dbReference type="EMBL" id="FRAF01000004">
    <property type="protein sequence ID" value="SHJ84363.1"/>
    <property type="molecule type" value="Genomic_DNA"/>
</dbReference>
<evidence type="ECO:0000313" key="4">
    <source>
        <dbReference type="Proteomes" id="UP000184016"/>
    </source>
</evidence>
<dbReference type="Proteomes" id="UP000184016">
    <property type="component" value="Unassembled WGS sequence"/>
</dbReference>
<sequence>MNIGQPELRVPPSTNRGAQNTETQILIDWVAFTLPDTINPIEIASSLFHTTLDEFLLCERGMLGYQTQYRLDNMVILTDGKQGMGTHVILSGSGCRLLESSVLLPNGLNWRDWLSSVLSLGAKFTRCDIAIDEFSGVLNVHRVADFVRSGLVRTRFRKPMIQEGISVGNGVASSDGVTVYFGSPQSKIRVRFYDKAAEQSLDTVWNRCELQTRDSRSQALVNLFCNGLELGSVVRGVLASYIAFVDDKSSDSNFSRRSVVSWWDGFLLGVSRLKLTIPKSDKSIDDILSHFSHQYAPLLGSILSGFGDFESLHHWIDSVARIGIKRMKSKHFILAKSLDESRILSNLLVTVA</sequence>
<dbReference type="STRING" id="1830138.SAMN05443507_104106"/>
<dbReference type="AlphaFoldDB" id="A0A1M6MM46"/>
<gene>
    <name evidence="3" type="ORF">SAMN05443507_104106</name>
</gene>